<organism evidence="4 5">
    <name type="scientific">Cellvibrio zantedeschiae</name>
    <dbReference type="NCBI Taxonomy" id="1237077"/>
    <lineage>
        <taxon>Bacteria</taxon>
        <taxon>Pseudomonadati</taxon>
        <taxon>Pseudomonadota</taxon>
        <taxon>Gammaproteobacteria</taxon>
        <taxon>Cellvibrionales</taxon>
        <taxon>Cellvibrionaceae</taxon>
        <taxon>Cellvibrio</taxon>
    </lineage>
</organism>
<feature type="compositionally biased region" description="Low complexity" evidence="1">
    <location>
        <begin position="53"/>
        <end position="64"/>
    </location>
</feature>
<keyword evidence="2" id="KW-0732">Signal</keyword>
<dbReference type="Proteomes" id="UP000619761">
    <property type="component" value="Unassembled WGS sequence"/>
</dbReference>
<accession>A0ABQ3ARD5</accession>
<sequence length="229" mass="24556">MQASKKLSVTALLSPLAIALVLAAPQAFAKKDLFGSEPGAKQSQHVEQLVPNASSSSAPAEAIAGTPTVEPAHIEDKVKAPAPETNTVETRAPEAKAKAKHEKESEKPPSYLEKQFSRFKTNLAEAKEDLFGNKKSAKKDVPSVPQQTEPAVSENAHSGDDTQPEVPTISATEAAQRAQALAEGQVINVRKYQEDDKPRYAVKLLQKNGRMKTINLDAVSGTLIEDTPQ</sequence>
<dbReference type="RefSeq" id="WP_189415104.1">
    <property type="nucleotide sequence ID" value="NZ_BMYZ01000001.1"/>
</dbReference>
<feature type="chain" id="PRO_5046025123" description="PepSY domain-containing protein" evidence="2">
    <location>
        <begin position="30"/>
        <end position="229"/>
    </location>
</feature>
<protein>
    <recommendedName>
        <fullName evidence="3">PepSY domain-containing protein</fullName>
    </recommendedName>
</protein>
<evidence type="ECO:0000256" key="2">
    <source>
        <dbReference type="SAM" id="SignalP"/>
    </source>
</evidence>
<dbReference type="Pfam" id="PF03413">
    <property type="entry name" value="PepSY"/>
    <property type="match status" value="1"/>
</dbReference>
<dbReference type="EMBL" id="BMYZ01000001">
    <property type="protein sequence ID" value="GGY61680.1"/>
    <property type="molecule type" value="Genomic_DNA"/>
</dbReference>
<gene>
    <name evidence="4" type="ORF">GCM10011613_01380</name>
</gene>
<dbReference type="InterPro" id="IPR025711">
    <property type="entry name" value="PepSY"/>
</dbReference>
<keyword evidence="5" id="KW-1185">Reference proteome</keyword>
<dbReference type="Gene3D" id="3.10.450.40">
    <property type="match status" value="1"/>
</dbReference>
<feature type="domain" description="PepSY" evidence="3">
    <location>
        <begin position="169"/>
        <end position="226"/>
    </location>
</feature>
<evidence type="ECO:0000313" key="4">
    <source>
        <dbReference type="EMBL" id="GGY61680.1"/>
    </source>
</evidence>
<comment type="caution">
    <text evidence="4">The sequence shown here is derived from an EMBL/GenBank/DDBJ whole genome shotgun (WGS) entry which is preliminary data.</text>
</comment>
<feature type="compositionally biased region" description="Basic and acidic residues" evidence="1">
    <location>
        <begin position="91"/>
        <end position="107"/>
    </location>
</feature>
<evidence type="ECO:0000313" key="5">
    <source>
        <dbReference type="Proteomes" id="UP000619761"/>
    </source>
</evidence>
<evidence type="ECO:0000259" key="3">
    <source>
        <dbReference type="Pfam" id="PF03413"/>
    </source>
</evidence>
<feature type="region of interest" description="Disordered" evidence="1">
    <location>
        <begin position="127"/>
        <end position="177"/>
    </location>
</feature>
<feature type="region of interest" description="Disordered" evidence="1">
    <location>
        <begin position="36"/>
        <end position="114"/>
    </location>
</feature>
<feature type="signal peptide" evidence="2">
    <location>
        <begin position="1"/>
        <end position="29"/>
    </location>
</feature>
<evidence type="ECO:0000256" key="1">
    <source>
        <dbReference type="SAM" id="MobiDB-lite"/>
    </source>
</evidence>
<proteinExistence type="predicted"/>
<reference evidence="5" key="1">
    <citation type="journal article" date="2019" name="Int. J. Syst. Evol. Microbiol.">
        <title>The Global Catalogue of Microorganisms (GCM) 10K type strain sequencing project: providing services to taxonomists for standard genome sequencing and annotation.</title>
        <authorList>
            <consortium name="The Broad Institute Genomics Platform"/>
            <consortium name="The Broad Institute Genome Sequencing Center for Infectious Disease"/>
            <person name="Wu L."/>
            <person name="Ma J."/>
        </authorList>
    </citation>
    <scope>NUCLEOTIDE SEQUENCE [LARGE SCALE GENOMIC DNA]</scope>
    <source>
        <strain evidence="5">KCTC 32239</strain>
    </source>
</reference>
<name>A0ABQ3ARD5_9GAMM</name>